<protein>
    <recommendedName>
        <fullName evidence="7">Major facilitator superfamily (MFS) profile domain-containing protein</fullName>
    </recommendedName>
</protein>
<reference evidence="8" key="1">
    <citation type="submission" date="2022-11" db="EMBL/GenBank/DDBJ databases">
        <authorList>
            <person name="Petersen C."/>
        </authorList>
    </citation>
    <scope>NUCLEOTIDE SEQUENCE</scope>
    <source>
        <strain evidence="8">IBT 23319</strain>
    </source>
</reference>
<dbReference type="GeneID" id="81379839"/>
<feature type="transmembrane region" description="Helical" evidence="6">
    <location>
        <begin position="206"/>
        <end position="229"/>
    </location>
</feature>
<dbReference type="PROSITE" id="PS50850">
    <property type="entry name" value="MFS"/>
    <property type="match status" value="1"/>
</dbReference>
<evidence type="ECO:0000256" key="6">
    <source>
        <dbReference type="SAM" id="Phobius"/>
    </source>
</evidence>
<feature type="transmembrane region" description="Helical" evidence="6">
    <location>
        <begin position="83"/>
        <end position="105"/>
    </location>
</feature>
<accession>A0A9W9PF34</accession>
<dbReference type="PANTHER" id="PTHR43791">
    <property type="entry name" value="PERMEASE-RELATED"/>
    <property type="match status" value="1"/>
</dbReference>
<dbReference type="SUPFAM" id="SSF103473">
    <property type="entry name" value="MFS general substrate transporter"/>
    <property type="match status" value="1"/>
</dbReference>
<evidence type="ECO:0000256" key="3">
    <source>
        <dbReference type="ARBA" id="ARBA00022692"/>
    </source>
</evidence>
<dbReference type="EMBL" id="JAPQKT010000001">
    <property type="protein sequence ID" value="KAJ5243425.1"/>
    <property type="molecule type" value="Genomic_DNA"/>
</dbReference>
<keyword evidence="4 6" id="KW-1133">Transmembrane helix</keyword>
<dbReference type="InterPro" id="IPR020846">
    <property type="entry name" value="MFS_dom"/>
</dbReference>
<keyword evidence="2" id="KW-0813">Transport</keyword>
<comment type="subcellular location">
    <subcellularLocation>
        <location evidence="1">Membrane</location>
        <topology evidence="1">Multi-pass membrane protein</topology>
    </subcellularLocation>
</comment>
<evidence type="ECO:0000256" key="5">
    <source>
        <dbReference type="ARBA" id="ARBA00023136"/>
    </source>
</evidence>
<dbReference type="Pfam" id="PF07690">
    <property type="entry name" value="MFS_1"/>
    <property type="match status" value="1"/>
</dbReference>
<dbReference type="Gene3D" id="1.20.1250.20">
    <property type="entry name" value="MFS general substrate transporter like domains"/>
    <property type="match status" value="2"/>
</dbReference>
<keyword evidence="5 6" id="KW-0472">Membrane</keyword>
<proteinExistence type="predicted"/>
<sequence>MCEKEAAAMHLENQPYSGISPEDREFLNAFSDASKRKVLKKIDIRLVPILVLLYLMAYIDKTNIGNAKIEGLLPSLRMDGNQYNIALSIFFVPYVLAEVPSNMILNRLSRPSRYLGGLIFIWGVIMICTGFVKNFASLVAIRFLLGLFEAGFLPGAVLVISKWYLPDEMQTRIAILYTSAASGGAFSGLLAFGIAKMDGIAGYEGWRWIFILEGIATVLMAVLCFLMLLDSPSLSPQWLTADEIRFLEVRQIANSTQDEHRSFDMGALISVLLDWKIYLLIFANWSNTVPNYALKFTMPEIITSMGYTAAKAQLLTIPPYAVGAFSAYGFSVFADRYTWRMPFIVVPQLCIVIAFAILFSRAADIENNIALCYFGVCLACLGMYPILPGVNTWNVSNSPDPHRRAISIGYLICMGNAGGIIGSYIYKADEKPRYPTGYGTSLAFAAAGVFACFVLEGLLWKSNKRNARFTEDEVHERYSTSELRDMAEKSPLFKYTL</sequence>
<dbReference type="GO" id="GO:0022857">
    <property type="term" value="F:transmembrane transporter activity"/>
    <property type="evidence" value="ECO:0007669"/>
    <property type="project" value="InterPro"/>
</dbReference>
<feature type="transmembrane region" description="Helical" evidence="6">
    <location>
        <begin position="42"/>
        <end position="59"/>
    </location>
</feature>
<feature type="transmembrane region" description="Helical" evidence="6">
    <location>
        <begin position="173"/>
        <end position="194"/>
    </location>
</feature>
<dbReference type="FunFam" id="1.20.1250.20:FF:000034">
    <property type="entry name" value="MFS general substrate transporter"/>
    <property type="match status" value="1"/>
</dbReference>
<dbReference type="RefSeq" id="XP_056506429.1">
    <property type="nucleotide sequence ID" value="XM_056640672.1"/>
</dbReference>
<feature type="domain" description="Major facilitator superfamily (MFS) profile" evidence="7">
    <location>
        <begin position="46"/>
        <end position="464"/>
    </location>
</feature>
<evidence type="ECO:0000256" key="2">
    <source>
        <dbReference type="ARBA" id="ARBA00022448"/>
    </source>
</evidence>
<evidence type="ECO:0000256" key="4">
    <source>
        <dbReference type="ARBA" id="ARBA00022989"/>
    </source>
</evidence>
<gene>
    <name evidence="8" type="ORF">N7469_001752</name>
</gene>
<keyword evidence="9" id="KW-1185">Reference proteome</keyword>
<dbReference type="GO" id="GO:0016020">
    <property type="term" value="C:membrane"/>
    <property type="evidence" value="ECO:0007669"/>
    <property type="project" value="UniProtKB-SubCell"/>
</dbReference>
<keyword evidence="3 6" id="KW-0812">Transmembrane</keyword>
<name>A0A9W9PF34_PENCI</name>
<dbReference type="InterPro" id="IPR036259">
    <property type="entry name" value="MFS_trans_sf"/>
</dbReference>
<feature type="transmembrane region" description="Helical" evidence="6">
    <location>
        <begin position="138"/>
        <end position="161"/>
    </location>
</feature>
<feature type="transmembrane region" description="Helical" evidence="6">
    <location>
        <begin position="408"/>
        <end position="426"/>
    </location>
</feature>
<feature type="transmembrane region" description="Helical" evidence="6">
    <location>
        <begin position="341"/>
        <end position="362"/>
    </location>
</feature>
<feature type="transmembrane region" description="Helical" evidence="6">
    <location>
        <begin position="114"/>
        <end position="132"/>
    </location>
</feature>
<dbReference type="AlphaFoldDB" id="A0A9W9PF34"/>
<dbReference type="OrthoDB" id="2962993at2759"/>
<organism evidence="8 9">
    <name type="scientific">Penicillium citrinum</name>
    <dbReference type="NCBI Taxonomy" id="5077"/>
    <lineage>
        <taxon>Eukaryota</taxon>
        <taxon>Fungi</taxon>
        <taxon>Dikarya</taxon>
        <taxon>Ascomycota</taxon>
        <taxon>Pezizomycotina</taxon>
        <taxon>Eurotiomycetes</taxon>
        <taxon>Eurotiomycetidae</taxon>
        <taxon>Eurotiales</taxon>
        <taxon>Aspergillaceae</taxon>
        <taxon>Penicillium</taxon>
    </lineage>
</organism>
<dbReference type="Proteomes" id="UP001147733">
    <property type="component" value="Unassembled WGS sequence"/>
</dbReference>
<feature type="transmembrane region" description="Helical" evidence="6">
    <location>
        <begin position="317"/>
        <end position="334"/>
    </location>
</feature>
<evidence type="ECO:0000313" key="8">
    <source>
        <dbReference type="EMBL" id="KAJ5243425.1"/>
    </source>
</evidence>
<comment type="caution">
    <text evidence="8">The sequence shown here is derived from an EMBL/GenBank/DDBJ whole genome shotgun (WGS) entry which is preliminary data.</text>
</comment>
<feature type="transmembrane region" description="Helical" evidence="6">
    <location>
        <begin position="368"/>
        <end position="387"/>
    </location>
</feature>
<dbReference type="PANTHER" id="PTHR43791:SF79">
    <property type="entry name" value="MAJOR FACILITATOR SUPERFAMILY (MFS) PROFILE DOMAIN-CONTAINING PROTEIN"/>
    <property type="match status" value="1"/>
</dbReference>
<dbReference type="FunFam" id="1.20.1250.20:FF:000364">
    <property type="entry name" value="MFS general substrate transporter"/>
    <property type="match status" value="1"/>
</dbReference>
<evidence type="ECO:0000259" key="7">
    <source>
        <dbReference type="PROSITE" id="PS50850"/>
    </source>
</evidence>
<evidence type="ECO:0000256" key="1">
    <source>
        <dbReference type="ARBA" id="ARBA00004141"/>
    </source>
</evidence>
<feature type="transmembrane region" description="Helical" evidence="6">
    <location>
        <begin position="438"/>
        <end position="460"/>
    </location>
</feature>
<reference evidence="8" key="2">
    <citation type="journal article" date="2023" name="IMA Fungus">
        <title>Comparative genomic study of the Penicillium genus elucidates a diverse pangenome and 15 lateral gene transfer events.</title>
        <authorList>
            <person name="Petersen C."/>
            <person name="Sorensen T."/>
            <person name="Nielsen M.R."/>
            <person name="Sondergaard T.E."/>
            <person name="Sorensen J.L."/>
            <person name="Fitzpatrick D.A."/>
            <person name="Frisvad J.C."/>
            <person name="Nielsen K.L."/>
        </authorList>
    </citation>
    <scope>NUCLEOTIDE SEQUENCE</scope>
    <source>
        <strain evidence="8">IBT 23319</strain>
    </source>
</reference>
<evidence type="ECO:0000313" key="9">
    <source>
        <dbReference type="Proteomes" id="UP001147733"/>
    </source>
</evidence>
<dbReference type="InterPro" id="IPR011701">
    <property type="entry name" value="MFS"/>
</dbReference>